<protein>
    <recommendedName>
        <fullName evidence="9">Dihydroorotate dehydrogenase (quinone)</fullName>
        <ecNumber evidence="9">1.3.5.2</ecNumber>
    </recommendedName>
</protein>
<dbReference type="PANTHER" id="PTHR48109:SF4">
    <property type="entry name" value="DIHYDROOROTATE DEHYDROGENASE (QUINONE), MITOCHONDRIAL"/>
    <property type="match status" value="1"/>
</dbReference>
<dbReference type="UniPathway" id="UPA00070"/>
<evidence type="ECO:0000313" key="12">
    <source>
        <dbReference type="Proteomes" id="UP000278962"/>
    </source>
</evidence>
<keyword evidence="8" id="KW-0472">Membrane</keyword>
<accession>A0A660LD92</accession>
<dbReference type="Pfam" id="PF01180">
    <property type="entry name" value="DHO_dh"/>
    <property type="match status" value="1"/>
</dbReference>
<dbReference type="EC" id="1.3.5.2" evidence="9"/>
<feature type="domain" description="Dihydroorotate dehydrogenase catalytic" evidence="10">
    <location>
        <begin position="52"/>
        <end position="348"/>
    </location>
</feature>
<dbReference type="GO" id="GO:0106430">
    <property type="term" value="F:dihydroorotate dehydrogenase (quinone) activity"/>
    <property type="evidence" value="ECO:0007669"/>
    <property type="project" value="UniProtKB-EC"/>
</dbReference>
<keyword evidence="5" id="KW-0288">FMN</keyword>
<dbReference type="EMBL" id="RBIL01000001">
    <property type="protein sequence ID" value="RKQ91833.1"/>
    <property type="molecule type" value="Genomic_DNA"/>
</dbReference>
<evidence type="ECO:0000256" key="3">
    <source>
        <dbReference type="ARBA" id="ARBA00004725"/>
    </source>
</evidence>
<dbReference type="NCBIfam" id="NF003652">
    <property type="entry name" value="PRK05286.2-5"/>
    <property type="match status" value="1"/>
</dbReference>
<comment type="caution">
    <text evidence="11">The sequence shown here is derived from an EMBL/GenBank/DDBJ whole genome shotgun (WGS) entry which is preliminary data.</text>
</comment>
<name>A0A660LD92_9ACTN</name>
<dbReference type="OrthoDB" id="9802377at2"/>
<dbReference type="InterPro" id="IPR013785">
    <property type="entry name" value="Aldolase_TIM"/>
</dbReference>
<evidence type="ECO:0000256" key="5">
    <source>
        <dbReference type="ARBA" id="ARBA00022643"/>
    </source>
</evidence>
<dbReference type="Proteomes" id="UP000278962">
    <property type="component" value="Unassembled WGS sequence"/>
</dbReference>
<keyword evidence="6" id="KW-0665">Pyrimidine biosynthesis</keyword>
<dbReference type="PANTHER" id="PTHR48109">
    <property type="entry name" value="DIHYDROOROTATE DEHYDROGENASE (QUINONE), MITOCHONDRIAL-RELATED"/>
    <property type="match status" value="1"/>
</dbReference>
<keyword evidence="4" id="KW-0285">Flavoprotein</keyword>
<evidence type="ECO:0000256" key="1">
    <source>
        <dbReference type="ARBA" id="ARBA00001917"/>
    </source>
</evidence>
<comment type="pathway">
    <text evidence="3">Pyrimidine metabolism; UMP biosynthesis via de novo pathway.</text>
</comment>
<evidence type="ECO:0000259" key="10">
    <source>
        <dbReference type="Pfam" id="PF01180"/>
    </source>
</evidence>
<dbReference type="InterPro" id="IPR005719">
    <property type="entry name" value="Dihydroorotate_DH_2"/>
</dbReference>
<keyword evidence="7" id="KW-0560">Oxidoreductase</keyword>
<dbReference type="SUPFAM" id="SSF51395">
    <property type="entry name" value="FMN-linked oxidoreductases"/>
    <property type="match status" value="1"/>
</dbReference>
<dbReference type="InterPro" id="IPR012135">
    <property type="entry name" value="Dihydroorotate_DH_1_2"/>
</dbReference>
<dbReference type="GO" id="GO:0006207">
    <property type="term" value="P:'de novo' pyrimidine nucleobase biosynthetic process"/>
    <property type="evidence" value="ECO:0007669"/>
    <property type="project" value="UniProtKB-UniRule"/>
</dbReference>
<dbReference type="GO" id="GO:0044205">
    <property type="term" value="P:'de novo' UMP biosynthetic process"/>
    <property type="evidence" value="ECO:0007669"/>
    <property type="project" value="UniProtKB-UniPathway"/>
</dbReference>
<dbReference type="GO" id="GO:0005737">
    <property type="term" value="C:cytoplasm"/>
    <property type="evidence" value="ECO:0007669"/>
    <property type="project" value="InterPro"/>
</dbReference>
<evidence type="ECO:0000256" key="7">
    <source>
        <dbReference type="ARBA" id="ARBA00023002"/>
    </source>
</evidence>
<comment type="function">
    <text evidence="2">Catalyzes the conversion of dihydroorotate to orotate with quinone as electron acceptor.</text>
</comment>
<reference evidence="11 12" key="1">
    <citation type="submission" date="2018-10" db="EMBL/GenBank/DDBJ databases">
        <title>Genomic Encyclopedia of Archaeal and Bacterial Type Strains, Phase II (KMG-II): from individual species to whole genera.</title>
        <authorList>
            <person name="Goeker M."/>
        </authorList>
    </citation>
    <scope>NUCLEOTIDE SEQUENCE [LARGE SCALE GENOMIC DNA]</scope>
    <source>
        <strain evidence="11 12">DSM 14954</strain>
    </source>
</reference>
<dbReference type="AlphaFoldDB" id="A0A660LD92"/>
<evidence type="ECO:0000256" key="8">
    <source>
        <dbReference type="ARBA" id="ARBA00023136"/>
    </source>
</evidence>
<proteinExistence type="predicted"/>
<dbReference type="Gene3D" id="3.20.20.70">
    <property type="entry name" value="Aldolase class I"/>
    <property type="match status" value="1"/>
</dbReference>
<organism evidence="11 12">
    <name type="scientific">Solirubrobacter pauli</name>
    <dbReference type="NCBI Taxonomy" id="166793"/>
    <lineage>
        <taxon>Bacteria</taxon>
        <taxon>Bacillati</taxon>
        <taxon>Actinomycetota</taxon>
        <taxon>Thermoleophilia</taxon>
        <taxon>Solirubrobacterales</taxon>
        <taxon>Solirubrobacteraceae</taxon>
        <taxon>Solirubrobacter</taxon>
    </lineage>
</organism>
<dbReference type="CDD" id="cd04738">
    <property type="entry name" value="DHOD_2_like"/>
    <property type="match status" value="1"/>
</dbReference>
<dbReference type="InterPro" id="IPR050074">
    <property type="entry name" value="DHO_dehydrogenase"/>
</dbReference>
<evidence type="ECO:0000256" key="9">
    <source>
        <dbReference type="NCBIfam" id="TIGR01036"/>
    </source>
</evidence>
<dbReference type="GO" id="GO:0005886">
    <property type="term" value="C:plasma membrane"/>
    <property type="evidence" value="ECO:0007669"/>
    <property type="project" value="TreeGrafter"/>
</dbReference>
<evidence type="ECO:0000256" key="2">
    <source>
        <dbReference type="ARBA" id="ARBA00003125"/>
    </source>
</evidence>
<comment type="cofactor">
    <cofactor evidence="1">
        <name>FMN</name>
        <dbReference type="ChEBI" id="CHEBI:58210"/>
    </cofactor>
</comment>
<dbReference type="RefSeq" id="WP_121249593.1">
    <property type="nucleotide sequence ID" value="NZ_RBIL01000001.1"/>
</dbReference>
<dbReference type="NCBIfam" id="TIGR01036">
    <property type="entry name" value="pyrD_sub2"/>
    <property type="match status" value="1"/>
</dbReference>
<evidence type="ECO:0000256" key="6">
    <source>
        <dbReference type="ARBA" id="ARBA00022975"/>
    </source>
</evidence>
<dbReference type="InterPro" id="IPR005720">
    <property type="entry name" value="Dihydroorotate_DH_cat"/>
</dbReference>
<sequence>MSVYESTVRPLLFRLDAERAHNLTLAASELGGRSSVVRRVAQRAFTLRDPRLETTLAGIPVANPLGLAAGFDKNARAVRMLGALGFGHLEIGSVSADASDGNPKPRLFRVPQDEAIVVAYGVPNEGAEAVRERLAGPRPVPVGVNLVKTNDPAKPAAGPEVYEDYAASFSVLQDRADYVALNLSCPNSAADRDFFDDLTRIDALLARLAECDPRVPLILKLKPTRDAGVLREIVAIADGHPFVSGFAINLPSGKPDFLDLTVARDSLDRMPGAVGGPPVEAYVNAILGTLKGITGDRYTLIAAGGVMSGEAAYTKLQLGATNVQLYTGLVYHGPALVKRILAELLERMD</sequence>
<evidence type="ECO:0000256" key="4">
    <source>
        <dbReference type="ARBA" id="ARBA00022630"/>
    </source>
</evidence>
<dbReference type="PIRSF" id="PIRSF000164">
    <property type="entry name" value="DHO_oxidase"/>
    <property type="match status" value="1"/>
</dbReference>
<keyword evidence="12" id="KW-1185">Reference proteome</keyword>
<evidence type="ECO:0000313" key="11">
    <source>
        <dbReference type="EMBL" id="RKQ91833.1"/>
    </source>
</evidence>
<gene>
    <name evidence="11" type="ORF">C8N24_1664</name>
</gene>